<name>A0ABR0B671_9CRUS</name>
<dbReference type="Proteomes" id="UP001234178">
    <property type="component" value="Unassembled WGS sequence"/>
</dbReference>
<accession>A0ABR0B671</accession>
<organism evidence="1 2">
    <name type="scientific">Daphnia magna</name>
    <dbReference type="NCBI Taxonomy" id="35525"/>
    <lineage>
        <taxon>Eukaryota</taxon>
        <taxon>Metazoa</taxon>
        <taxon>Ecdysozoa</taxon>
        <taxon>Arthropoda</taxon>
        <taxon>Crustacea</taxon>
        <taxon>Branchiopoda</taxon>
        <taxon>Diplostraca</taxon>
        <taxon>Cladocera</taxon>
        <taxon>Anomopoda</taxon>
        <taxon>Daphniidae</taxon>
        <taxon>Daphnia</taxon>
    </lineage>
</organism>
<proteinExistence type="predicted"/>
<comment type="caution">
    <text evidence="1">The sequence shown here is derived from an EMBL/GenBank/DDBJ whole genome shotgun (WGS) entry which is preliminary data.</text>
</comment>
<gene>
    <name evidence="1" type="ORF">OUZ56_029210</name>
</gene>
<sequence length="97" mass="11197">MRETKTNTGSTTCATQTLSETETFRSSAVRYQHVALLPDFLGSLQLLDRKQHGRARLDEAYRKAAPSLLANRVRHLSSRRRLSSLDDTYRPDDTYYY</sequence>
<dbReference type="EMBL" id="JAOYFB010000040">
    <property type="protein sequence ID" value="KAK4037169.1"/>
    <property type="molecule type" value="Genomic_DNA"/>
</dbReference>
<keyword evidence="2" id="KW-1185">Reference proteome</keyword>
<protein>
    <submittedName>
        <fullName evidence="1">Uncharacterized protein</fullName>
    </submittedName>
</protein>
<evidence type="ECO:0000313" key="1">
    <source>
        <dbReference type="EMBL" id="KAK4037169.1"/>
    </source>
</evidence>
<evidence type="ECO:0000313" key="2">
    <source>
        <dbReference type="Proteomes" id="UP001234178"/>
    </source>
</evidence>
<reference evidence="1 2" key="1">
    <citation type="journal article" date="2023" name="Nucleic Acids Res.">
        <title>The hologenome of Daphnia magna reveals possible DNA methylation and microbiome-mediated evolution of the host genome.</title>
        <authorList>
            <person name="Chaturvedi A."/>
            <person name="Li X."/>
            <person name="Dhandapani V."/>
            <person name="Marshall H."/>
            <person name="Kissane S."/>
            <person name="Cuenca-Cambronero M."/>
            <person name="Asole G."/>
            <person name="Calvet F."/>
            <person name="Ruiz-Romero M."/>
            <person name="Marangio P."/>
            <person name="Guigo R."/>
            <person name="Rago D."/>
            <person name="Mirbahai L."/>
            <person name="Eastwood N."/>
            <person name="Colbourne J.K."/>
            <person name="Zhou J."/>
            <person name="Mallon E."/>
            <person name="Orsini L."/>
        </authorList>
    </citation>
    <scope>NUCLEOTIDE SEQUENCE [LARGE SCALE GENOMIC DNA]</scope>
    <source>
        <strain evidence="1">LRV0_1</strain>
    </source>
</reference>